<sequence length="188" mass="21557">MRFPFFSIYIFIFIFLLLQHCSLGSHDLIHRSCKKAAKSDPNLSYTFCVTSLEANLKNKKNVTDLEELAFASLDLTTYNATKIASKISMLLRQKIKVIDHPYAKNCLKDCQQLYSDAVSSLRDAKRDFKWRNFDRVNVEISSAMDASSTCQDGFGEKKGEVSPLTQENNVFFQWTVISLVFINMFAHQ</sequence>
<dbReference type="KEGG" id="mnt:21406114"/>
<dbReference type="GO" id="GO:0005576">
    <property type="term" value="C:extracellular region"/>
    <property type="evidence" value="ECO:0007669"/>
    <property type="project" value="UniProtKB-ARBA"/>
</dbReference>
<feature type="chain" id="PRO_5004928916" evidence="4">
    <location>
        <begin position="25"/>
        <end position="188"/>
    </location>
</feature>
<dbReference type="SMART" id="SM00856">
    <property type="entry name" value="PMEI"/>
    <property type="match status" value="1"/>
</dbReference>
<evidence type="ECO:0000256" key="1">
    <source>
        <dbReference type="ARBA" id="ARBA00022729"/>
    </source>
</evidence>
<name>W9S5H3_9ROSA</name>
<dbReference type="FunFam" id="1.20.140.40:FF:000002">
    <property type="entry name" value="Putative invertase inhibitor"/>
    <property type="match status" value="1"/>
</dbReference>
<evidence type="ECO:0000313" key="6">
    <source>
        <dbReference type="EMBL" id="EXC26733.1"/>
    </source>
</evidence>
<reference evidence="7" key="1">
    <citation type="submission" date="2013-01" db="EMBL/GenBank/DDBJ databases">
        <title>Draft Genome Sequence of a Mulberry Tree, Morus notabilis C.K. Schneid.</title>
        <authorList>
            <person name="He N."/>
            <person name="Zhao S."/>
        </authorList>
    </citation>
    <scope>NUCLEOTIDE SEQUENCE</scope>
</reference>
<dbReference type="SUPFAM" id="SSF101148">
    <property type="entry name" value="Plant invertase/pectin methylesterase inhibitor"/>
    <property type="match status" value="1"/>
</dbReference>
<dbReference type="InterPro" id="IPR034088">
    <property type="entry name" value="Pla_a_1-like"/>
</dbReference>
<dbReference type="Proteomes" id="UP000030645">
    <property type="component" value="Unassembled WGS sequence"/>
</dbReference>
<keyword evidence="2" id="KW-1015">Disulfide bond</keyword>
<dbReference type="Pfam" id="PF04043">
    <property type="entry name" value="PMEI"/>
    <property type="match status" value="1"/>
</dbReference>
<dbReference type="AlphaFoldDB" id="W9S5H3"/>
<dbReference type="EMBL" id="KE346119">
    <property type="protein sequence ID" value="EXC26733.1"/>
    <property type="molecule type" value="Genomic_DNA"/>
</dbReference>
<dbReference type="GO" id="GO:0004857">
    <property type="term" value="F:enzyme inhibitor activity"/>
    <property type="evidence" value="ECO:0007669"/>
    <property type="project" value="InterPro"/>
</dbReference>
<keyword evidence="1 4" id="KW-0732">Signal</keyword>
<dbReference type="OrthoDB" id="1915198at2759"/>
<dbReference type="PANTHER" id="PTHR35357:SF17">
    <property type="entry name" value="PECTINESTERASE INHIBITOR 12"/>
    <property type="match status" value="1"/>
</dbReference>
<dbReference type="InterPro" id="IPR035513">
    <property type="entry name" value="Invertase/methylesterase_inhib"/>
</dbReference>
<feature type="signal peptide" evidence="4">
    <location>
        <begin position="1"/>
        <end position="24"/>
    </location>
</feature>
<evidence type="ECO:0000256" key="3">
    <source>
        <dbReference type="ARBA" id="ARBA00038471"/>
    </source>
</evidence>
<evidence type="ECO:0000256" key="4">
    <source>
        <dbReference type="SAM" id="SignalP"/>
    </source>
</evidence>
<protein>
    <submittedName>
        <fullName evidence="6">Putative invertase inhibitor</fullName>
    </submittedName>
</protein>
<keyword evidence="7" id="KW-1185">Reference proteome</keyword>
<dbReference type="InterPro" id="IPR006501">
    <property type="entry name" value="Pectinesterase_inhib_dom"/>
</dbReference>
<dbReference type="CDD" id="cd15795">
    <property type="entry name" value="PMEI-Pla_a_1_like"/>
    <property type="match status" value="1"/>
</dbReference>
<accession>W9S5H3</accession>
<feature type="domain" description="Pectinesterase inhibitor" evidence="5">
    <location>
        <begin position="24"/>
        <end position="181"/>
    </location>
</feature>
<dbReference type="PANTHER" id="PTHR35357">
    <property type="entry name" value="OS02G0537100 PROTEIN"/>
    <property type="match status" value="1"/>
</dbReference>
<evidence type="ECO:0000256" key="2">
    <source>
        <dbReference type="ARBA" id="ARBA00023157"/>
    </source>
</evidence>
<dbReference type="NCBIfam" id="TIGR01614">
    <property type="entry name" value="PME_inhib"/>
    <property type="match status" value="1"/>
</dbReference>
<comment type="similarity">
    <text evidence="3">Belongs to the PMEI family.</text>
</comment>
<dbReference type="STRING" id="981085.W9S5H3"/>
<proteinExistence type="inferred from homology"/>
<evidence type="ECO:0000313" key="7">
    <source>
        <dbReference type="Proteomes" id="UP000030645"/>
    </source>
</evidence>
<organism evidence="6 7">
    <name type="scientific">Morus notabilis</name>
    <dbReference type="NCBI Taxonomy" id="981085"/>
    <lineage>
        <taxon>Eukaryota</taxon>
        <taxon>Viridiplantae</taxon>
        <taxon>Streptophyta</taxon>
        <taxon>Embryophyta</taxon>
        <taxon>Tracheophyta</taxon>
        <taxon>Spermatophyta</taxon>
        <taxon>Magnoliopsida</taxon>
        <taxon>eudicotyledons</taxon>
        <taxon>Gunneridae</taxon>
        <taxon>Pentapetalae</taxon>
        <taxon>rosids</taxon>
        <taxon>fabids</taxon>
        <taxon>Rosales</taxon>
        <taxon>Moraceae</taxon>
        <taxon>Moreae</taxon>
        <taxon>Morus</taxon>
    </lineage>
</organism>
<gene>
    <name evidence="6" type="ORF">L484_023347</name>
</gene>
<dbReference type="eggNOG" id="ENOG502RZK0">
    <property type="taxonomic scope" value="Eukaryota"/>
</dbReference>
<dbReference type="Gene3D" id="1.20.140.40">
    <property type="entry name" value="Invertase/pectin methylesterase inhibitor family protein"/>
    <property type="match status" value="1"/>
</dbReference>
<evidence type="ECO:0000259" key="5">
    <source>
        <dbReference type="SMART" id="SM00856"/>
    </source>
</evidence>